<dbReference type="AlphaFoldDB" id="A0A540R8D9"/>
<evidence type="ECO:0000256" key="1">
    <source>
        <dbReference type="SAM" id="Phobius"/>
    </source>
</evidence>
<dbReference type="EMBL" id="VHIR01000004">
    <property type="protein sequence ID" value="TQE44005.1"/>
    <property type="molecule type" value="Genomic_DNA"/>
</dbReference>
<feature type="transmembrane region" description="Helical" evidence="1">
    <location>
        <begin position="243"/>
        <end position="261"/>
    </location>
</feature>
<reference evidence="2 3" key="1">
    <citation type="submission" date="2019-06" db="EMBL/GenBank/DDBJ databases">
        <title>Draft genome of C. phoceense Strain 272.</title>
        <authorList>
            <person name="Pacheco L.G.C."/>
            <person name="Barberis C.M."/>
            <person name="Almuzara M.N."/>
            <person name="Traglia G.M."/>
            <person name="Santos C.S."/>
            <person name="Rocha D.J.P.G."/>
            <person name="Aguiar E.R.G.R."/>
            <person name="Vay C.A."/>
        </authorList>
    </citation>
    <scope>NUCLEOTIDE SEQUENCE [LARGE SCALE GENOMIC DNA]</scope>
    <source>
        <strain evidence="2 3">272</strain>
    </source>
</reference>
<evidence type="ECO:0000313" key="2">
    <source>
        <dbReference type="EMBL" id="TQE44005.1"/>
    </source>
</evidence>
<feature type="transmembrane region" description="Helical" evidence="1">
    <location>
        <begin position="74"/>
        <end position="95"/>
    </location>
</feature>
<evidence type="ECO:0000313" key="3">
    <source>
        <dbReference type="Proteomes" id="UP000318080"/>
    </source>
</evidence>
<accession>A0A540R8D9</accession>
<feature type="transmembrane region" description="Helical" evidence="1">
    <location>
        <begin position="175"/>
        <end position="194"/>
    </location>
</feature>
<comment type="caution">
    <text evidence="2">The sequence shown here is derived from an EMBL/GenBank/DDBJ whole genome shotgun (WGS) entry which is preliminary data.</text>
</comment>
<name>A0A540R8D9_9CORY</name>
<dbReference type="Proteomes" id="UP000318080">
    <property type="component" value="Unassembled WGS sequence"/>
</dbReference>
<feature type="transmembrane region" description="Helical" evidence="1">
    <location>
        <begin position="143"/>
        <end position="163"/>
    </location>
</feature>
<feature type="transmembrane region" description="Helical" evidence="1">
    <location>
        <begin position="462"/>
        <end position="481"/>
    </location>
</feature>
<gene>
    <name evidence="2" type="ORF">EJK80_04100</name>
</gene>
<proteinExistence type="predicted"/>
<dbReference type="STRING" id="1686286.GCA_900092335_00247"/>
<keyword evidence="1" id="KW-0812">Transmembrane</keyword>
<keyword evidence="1" id="KW-0472">Membrane</keyword>
<dbReference type="RefSeq" id="WP_141628689.1">
    <property type="nucleotide sequence ID" value="NZ_VHIR01000004.1"/>
</dbReference>
<sequence length="487" mass="50226">MFRRAWPVLWGTALVLAVTWPFLLPGSEFLWRDMAVPETFGLTPANFGAGDLAARAAPQDGVFALFSTLLPAPFLLRALVISAAAAAAWGAWLLARSSPAPAMFLAVINPFTVERLLQGQWSLAVAAWLLVLLTAAGLRGRPYLAWAALFGASLTPTGALLGLATGVATVKGRRLATAGLGLAVCIPWLVPGLIDSLHPAPLSDAPSSVAAFAPRAEAGTGTLGSLLQLGGLWNADALPASRQAGFAVFGFGVLACVLVGLRRVSWPLLALGAAGLGGAIACWLLPDVLASVIDAFPGAGILRDSGKLVALALPAYVAALGALDRRGIVTALVCLVLQMPDAATSVSVLAPRESSIDARLVGELSGRATFFADRPSLVEVTAQDGTRAPAVDPYSKAVAQVASGELVVDGQVVDAPSPRWVAARAAWEARDTAELERLGIGAIVEDGRVVAATNAPAPRAPWVLTVAWLLLPLAVLLVAAFRRASAE</sequence>
<feature type="transmembrane region" description="Helical" evidence="1">
    <location>
        <begin position="268"/>
        <end position="286"/>
    </location>
</feature>
<protein>
    <submittedName>
        <fullName evidence="2">Uncharacterized protein</fullName>
    </submittedName>
</protein>
<feature type="transmembrane region" description="Helical" evidence="1">
    <location>
        <begin position="116"/>
        <end position="137"/>
    </location>
</feature>
<keyword evidence="1" id="KW-1133">Transmembrane helix</keyword>
<organism evidence="2 3">
    <name type="scientific">Corynebacterium phoceense</name>
    <dbReference type="NCBI Taxonomy" id="1686286"/>
    <lineage>
        <taxon>Bacteria</taxon>
        <taxon>Bacillati</taxon>
        <taxon>Actinomycetota</taxon>
        <taxon>Actinomycetes</taxon>
        <taxon>Mycobacteriales</taxon>
        <taxon>Corynebacteriaceae</taxon>
        <taxon>Corynebacterium</taxon>
    </lineage>
</organism>
<keyword evidence="3" id="KW-1185">Reference proteome</keyword>